<sequence>MTCFRIARSSQDEELHLAVGIKNNTIQLLDRRGKTWSISKFVICEDGSGSPARSREELYEEYLECFREKINTFNINTVTDDEKVSWAHYLELVWLHGARQTARRYRPELETMFDSRNNKDYPRFNPEVDSVDASSMFRPRTLAFGEQAFLTAIYP</sequence>
<gene>
    <name evidence="1" type="ORF">SBOR_7894</name>
</gene>
<dbReference type="OrthoDB" id="3532928at2759"/>
<evidence type="ECO:0000313" key="1">
    <source>
        <dbReference type="EMBL" id="ESZ91721.1"/>
    </source>
</evidence>
<proteinExistence type="predicted"/>
<protein>
    <submittedName>
        <fullName evidence="1">Uncharacterized protein</fullName>
    </submittedName>
</protein>
<organism evidence="1 2">
    <name type="scientific">Sclerotinia borealis (strain F-4128)</name>
    <dbReference type="NCBI Taxonomy" id="1432307"/>
    <lineage>
        <taxon>Eukaryota</taxon>
        <taxon>Fungi</taxon>
        <taxon>Dikarya</taxon>
        <taxon>Ascomycota</taxon>
        <taxon>Pezizomycotina</taxon>
        <taxon>Leotiomycetes</taxon>
        <taxon>Helotiales</taxon>
        <taxon>Sclerotiniaceae</taxon>
        <taxon>Sclerotinia</taxon>
    </lineage>
</organism>
<dbReference type="AlphaFoldDB" id="W9C786"/>
<dbReference type="EMBL" id="AYSA01000463">
    <property type="protein sequence ID" value="ESZ91721.1"/>
    <property type="molecule type" value="Genomic_DNA"/>
</dbReference>
<dbReference type="Proteomes" id="UP000019487">
    <property type="component" value="Unassembled WGS sequence"/>
</dbReference>
<comment type="caution">
    <text evidence="1">The sequence shown here is derived from an EMBL/GenBank/DDBJ whole genome shotgun (WGS) entry which is preliminary data.</text>
</comment>
<accession>W9C786</accession>
<reference evidence="1 2" key="1">
    <citation type="journal article" date="2014" name="Genome Announc.">
        <title>Draft genome sequence of Sclerotinia borealis, a psychrophilic plant pathogenic fungus.</title>
        <authorList>
            <person name="Mardanov A.V."/>
            <person name="Beletsky A.V."/>
            <person name="Kadnikov V.V."/>
            <person name="Ignatov A.N."/>
            <person name="Ravin N.V."/>
        </authorList>
    </citation>
    <scope>NUCLEOTIDE SEQUENCE [LARGE SCALE GENOMIC DNA]</scope>
    <source>
        <strain evidence="2">F-4157</strain>
    </source>
</reference>
<name>W9C786_SCLBF</name>
<keyword evidence="2" id="KW-1185">Reference proteome</keyword>
<evidence type="ECO:0000313" key="2">
    <source>
        <dbReference type="Proteomes" id="UP000019487"/>
    </source>
</evidence>
<dbReference type="HOGENOM" id="CLU_1696519_0_0_1"/>